<dbReference type="PANTHER" id="PTHR41773:SF1">
    <property type="entry name" value="RELA_SPOT DOMAIN-CONTAINING PROTEIN"/>
    <property type="match status" value="1"/>
</dbReference>
<dbReference type="AlphaFoldDB" id="A0A3M4IQC6"/>
<evidence type="ECO:0000259" key="1">
    <source>
        <dbReference type="SMART" id="SM00954"/>
    </source>
</evidence>
<protein>
    <recommendedName>
        <fullName evidence="1">RelA/SpoT domain-containing protein</fullName>
    </recommendedName>
</protein>
<organism evidence="2 3">
    <name type="scientific">Pseudomonas viridiflava</name>
    <name type="common">Phytomonas viridiflava</name>
    <dbReference type="NCBI Taxonomy" id="33069"/>
    <lineage>
        <taxon>Bacteria</taxon>
        <taxon>Pseudomonadati</taxon>
        <taxon>Pseudomonadota</taxon>
        <taxon>Gammaproteobacteria</taxon>
        <taxon>Pseudomonadales</taxon>
        <taxon>Pseudomonadaceae</taxon>
        <taxon>Pseudomonas</taxon>
    </lineage>
</organism>
<dbReference type="Gene3D" id="3.30.460.10">
    <property type="entry name" value="Beta Polymerase, domain 2"/>
    <property type="match status" value="1"/>
</dbReference>
<accession>A0A3M4IQC6</accession>
<sequence length="483" mass="55175">MRHSRGSRPFLDAVVYIRYFAGNPAKRSTGVKSIPCCSPIQWKNNLDIVSEFIARYRKEYDFYEQACRMVAQSLEANLRSAGVRAIVTSRAKNPTRLEAKVRQRALKRRYESVSAIFDDIVDLAGVRVALYFPGERQEVGRIIEGLFDLTETPKEFPTAAAPSYKKRFSGYWATHYRVVLKEATLHDSNQRYAEAKVEIQVASVLMHAWSEVEHDLVYKPLQGELSVEEYSILDELNGLVLSGEIALERLQKAGEQRASTQGRKFSNHYDLAASLIELARAALGEATVTEAAIGRVDILFDLLKSLDLNKPENLAQYVQPLHNDFEKRPLSEQVIDQILIEDPSRYAMYEHIRRVEPTPSVSLVTGETRQQREAIGEFIQLWVEYEQMLTKLWKDKQPGESGPWAPMRMVSMLHQYYPKTGPSLGQAAKRIQDFRNRLVHGIDMPKYERVKVASEELRELTKQLKLILGSTRPLDEDQDQEAG</sequence>
<dbReference type="InterPro" id="IPR007685">
    <property type="entry name" value="RelA_SpoT"/>
</dbReference>
<dbReference type="Proteomes" id="UP000271866">
    <property type="component" value="Unassembled WGS sequence"/>
</dbReference>
<evidence type="ECO:0000313" key="2">
    <source>
        <dbReference type="EMBL" id="RMQ71307.1"/>
    </source>
</evidence>
<dbReference type="GO" id="GO:0015969">
    <property type="term" value="P:guanosine tetraphosphate metabolic process"/>
    <property type="evidence" value="ECO:0007669"/>
    <property type="project" value="InterPro"/>
</dbReference>
<dbReference type="Pfam" id="PF04607">
    <property type="entry name" value="RelA_SpoT"/>
    <property type="match status" value="1"/>
</dbReference>
<gene>
    <name evidence="2" type="ORF">ALP98_01270</name>
</gene>
<proteinExistence type="predicted"/>
<dbReference type="PANTHER" id="PTHR41773">
    <property type="entry name" value="GTP PYROPHOSPHATASE-RELATED"/>
    <property type="match status" value="1"/>
</dbReference>
<name>A0A3M4IQC6_PSEVI</name>
<dbReference type="EMBL" id="RBRK01000146">
    <property type="protein sequence ID" value="RMQ71307.1"/>
    <property type="molecule type" value="Genomic_DNA"/>
</dbReference>
<dbReference type="SUPFAM" id="SSF81301">
    <property type="entry name" value="Nucleotidyltransferase"/>
    <property type="match status" value="1"/>
</dbReference>
<dbReference type="CDD" id="cd05399">
    <property type="entry name" value="NT_Rel-Spo_like"/>
    <property type="match status" value="1"/>
</dbReference>
<evidence type="ECO:0000313" key="3">
    <source>
        <dbReference type="Proteomes" id="UP000271866"/>
    </source>
</evidence>
<dbReference type="InterPro" id="IPR043519">
    <property type="entry name" value="NT_sf"/>
</dbReference>
<reference evidence="2 3" key="1">
    <citation type="submission" date="2018-08" db="EMBL/GenBank/DDBJ databases">
        <title>Recombination of ecologically and evolutionarily significant loci maintains genetic cohesion in the Pseudomonas syringae species complex.</title>
        <authorList>
            <person name="Dillon M."/>
            <person name="Thakur S."/>
            <person name="Almeida R.N.D."/>
            <person name="Weir B.S."/>
            <person name="Guttman D.S."/>
        </authorList>
    </citation>
    <scope>NUCLEOTIDE SEQUENCE [LARGE SCALE GENOMIC DNA]</scope>
    <source>
        <strain evidence="2 3">ICMP 11296</strain>
    </source>
</reference>
<feature type="domain" description="RelA/SpoT" evidence="1">
    <location>
        <begin position="89"/>
        <end position="224"/>
    </location>
</feature>
<dbReference type="SMART" id="SM00954">
    <property type="entry name" value="RelA_SpoT"/>
    <property type="match status" value="1"/>
</dbReference>
<comment type="caution">
    <text evidence="2">The sequence shown here is derived from an EMBL/GenBank/DDBJ whole genome shotgun (WGS) entry which is preliminary data.</text>
</comment>